<evidence type="ECO:0000313" key="2">
    <source>
        <dbReference type="EMBL" id="KAJ9485345.1"/>
    </source>
</evidence>
<reference evidence="2" key="2">
    <citation type="journal article" date="2016" name="Fungal Biol.">
        <title>Ochratoxin A production by Penicillium thymicola.</title>
        <authorList>
            <person name="Nguyen H.D.T."/>
            <person name="McMullin D.R."/>
            <person name="Ponomareva E."/>
            <person name="Riley R."/>
            <person name="Pomraning K.R."/>
            <person name="Baker S.E."/>
            <person name="Seifert K.A."/>
        </authorList>
    </citation>
    <scope>NUCLEOTIDE SEQUENCE</scope>
    <source>
        <strain evidence="2">DAOM 180753</strain>
    </source>
</reference>
<keyword evidence="3" id="KW-1185">Reference proteome</keyword>
<feature type="region of interest" description="Disordered" evidence="1">
    <location>
        <begin position="1"/>
        <end position="20"/>
    </location>
</feature>
<gene>
    <name evidence="2" type="ORF">VN97_g8014</name>
</gene>
<evidence type="ECO:0000256" key="1">
    <source>
        <dbReference type="SAM" id="MobiDB-lite"/>
    </source>
</evidence>
<dbReference type="Proteomes" id="UP001227192">
    <property type="component" value="Unassembled WGS sequence"/>
</dbReference>
<dbReference type="AlphaFoldDB" id="A0AAI9TEI5"/>
<accession>A0AAI9TEI5</accession>
<name>A0AAI9TEI5_PENTH</name>
<reference evidence="2" key="1">
    <citation type="submission" date="2015-06" db="EMBL/GenBank/DDBJ databases">
        <authorList>
            <person name="Nguyen H."/>
        </authorList>
    </citation>
    <scope>NUCLEOTIDE SEQUENCE</scope>
    <source>
        <strain evidence="2">DAOM 180753</strain>
    </source>
</reference>
<organism evidence="2 3">
    <name type="scientific">Penicillium thymicola</name>
    <dbReference type="NCBI Taxonomy" id="293382"/>
    <lineage>
        <taxon>Eukaryota</taxon>
        <taxon>Fungi</taxon>
        <taxon>Dikarya</taxon>
        <taxon>Ascomycota</taxon>
        <taxon>Pezizomycotina</taxon>
        <taxon>Eurotiomycetes</taxon>
        <taxon>Eurotiomycetidae</taxon>
        <taxon>Eurotiales</taxon>
        <taxon>Aspergillaceae</taxon>
        <taxon>Penicillium</taxon>
    </lineage>
</organism>
<sequence>MLEYESAGSSPETVEVPLKGQESREGYSIKIGPLDVSRPKAGKYVGFSSYLSVLYLEAIPQWVILPHLTPLRLLSLASSPQSDLGCHLFH</sequence>
<evidence type="ECO:0000313" key="3">
    <source>
        <dbReference type="Proteomes" id="UP001227192"/>
    </source>
</evidence>
<protein>
    <submittedName>
        <fullName evidence="2">Uncharacterized protein</fullName>
    </submittedName>
</protein>
<dbReference type="EMBL" id="LACB01000271">
    <property type="protein sequence ID" value="KAJ9485345.1"/>
    <property type="molecule type" value="Genomic_DNA"/>
</dbReference>
<proteinExistence type="predicted"/>
<comment type="caution">
    <text evidence="2">The sequence shown here is derived from an EMBL/GenBank/DDBJ whole genome shotgun (WGS) entry which is preliminary data.</text>
</comment>